<keyword evidence="7" id="KW-1071">Ligand-gated ion channel</keyword>
<dbReference type="Pfam" id="PF00027">
    <property type="entry name" value="cNMP_binding"/>
    <property type="match status" value="1"/>
</dbReference>
<keyword evidence="4 10" id="KW-1133">Transmembrane helix</keyword>
<dbReference type="GO" id="GO:0005221">
    <property type="term" value="F:intracellularly cyclic nucleotide-activated monoatomic cation channel activity"/>
    <property type="evidence" value="ECO:0007669"/>
    <property type="project" value="InterPro"/>
</dbReference>
<feature type="transmembrane region" description="Helical" evidence="10">
    <location>
        <begin position="348"/>
        <end position="373"/>
    </location>
</feature>
<dbReference type="PROSITE" id="PS00888">
    <property type="entry name" value="CNMP_BINDING_1"/>
    <property type="match status" value="1"/>
</dbReference>
<dbReference type="InterPro" id="IPR050866">
    <property type="entry name" value="CNG_cation_channel"/>
</dbReference>
<dbReference type="PANTHER" id="PTHR45638">
    <property type="entry name" value="CYCLIC NUCLEOTIDE-GATED CATION CHANNEL SUBUNIT A"/>
    <property type="match status" value="1"/>
</dbReference>
<dbReference type="GO" id="GO:0005249">
    <property type="term" value="F:voltage-gated potassium channel activity"/>
    <property type="evidence" value="ECO:0007669"/>
    <property type="project" value="InterPro"/>
</dbReference>
<evidence type="ECO:0000256" key="2">
    <source>
        <dbReference type="ARBA" id="ARBA00022448"/>
    </source>
</evidence>
<sequence length="707" mass="78474">MAGTDEDFDLALTKMLQTLELVVKASKSVNKNALAPEELKSANNTVSALLGTANKGNHGRKNQVFFDKSHSSDAETTPNDSPKNDSTKKPAVKKAEHRKNTKMTQDLAAELNALTSHDNNQDDDSKFQISVNSKFRMNWDVMLMMLIVYVCFVAPMRIGFNFNPSGFIVGLDVTIDILFLIDIVLNFHTTYIDDDSKEEVHEPKIVAEHYLKTDFVLDAISSVPVQLIELTGGLKNSESLGFLKLFRIFKLVRAMRAGDLFKKLEKNLNANPAVFRMIKFVCIFFLMIHLLACAYAGLILSGHKHGLYTAAYFGDELSLSERYSASFHFSLAAASGNNMVPEDTVTEWFFSFCLLLGFVINATIIGSATNLLANLDATAVAKKAQIDGINEYLRFRKVPQQLQHKIQTYYEYLWDSGKSSYNQSLLVDLPEKLRVLLNLTLKKSLIAKVPLFKALSPPAVIAVVQKLRHLIVLPDELVVAQGEEADSMFFISRGSVRIYVNSNNKDVYLVTLGEGSFFGEIALLGKGALRSANVRALSFCELEVLYRGDFEGLLDAFPRFKQAVENLSKARLRVSDSVAQQGKAGNKLGIDPDENYRLKKKKKLLRAIPLLAKLGVGKSKGDAHGQEEGLLDRTGSIGLQKDGKEGLFENIMKNQQFLSIQTASHIFKDKDAITSEGLRKFEGVVNRVKVVNKLAKNHGNSRNVSGV</sequence>
<evidence type="ECO:0000256" key="8">
    <source>
        <dbReference type="ARBA" id="ARBA00023303"/>
    </source>
</evidence>
<evidence type="ECO:0000256" key="3">
    <source>
        <dbReference type="ARBA" id="ARBA00022692"/>
    </source>
</evidence>
<gene>
    <name evidence="12" type="ORF">HAKA00212_LOCUS6968</name>
</gene>
<dbReference type="InterPro" id="IPR003938">
    <property type="entry name" value="K_chnl_volt-dep_EAG/ELK/ERG"/>
</dbReference>
<dbReference type="SUPFAM" id="SSF51206">
    <property type="entry name" value="cAMP-binding domain-like"/>
    <property type="match status" value="1"/>
</dbReference>
<evidence type="ECO:0000256" key="10">
    <source>
        <dbReference type="SAM" id="Phobius"/>
    </source>
</evidence>
<dbReference type="Gene3D" id="2.60.120.10">
    <property type="entry name" value="Jelly Rolls"/>
    <property type="match status" value="1"/>
</dbReference>
<dbReference type="Pfam" id="PF00520">
    <property type="entry name" value="Ion_trans"/>
    <property type="match status" value="1"/>
</dbReference>
<dbReference type="GO" id="GO:0016020">
    <property type="term" value="C:membrane"/>
    <property type="evidence" value="ECO:0007669"/>
    <property type="project" value="UniProtKB-SubCell"/>
</dbReference>
<dbReference type="InterPro" id="IPR014710">
    <property type="entry name" value="RmlC-like_jellyroll"/>
</dbReference>
<dbReference type="PANTHER" id="PTHR45638:SF11">
    <property type="entry name" value="CYCLIC NUCLEOTIDE-GATED CATION CHANNEL SUBUNIT A"/>
    <property type="match status" value="1"/>
</dbReference>
<keyword evidence="5" id="KW-0406">Ion transport</keyword>
<evidence type="ECO:0000256" key="6">
    <source>
        <dbReference type="ARBA" id="ARBA00023136"/>
    </source>
</evidence>
<evidence type="ECO:0000256" key="9">
    <source>
        <dbReference type="SAM" id="MobiDB-lite"/>
    </source>
</evidence>
<feature type="transmembrane region" description="Helical" evidence="10">
    <location>
        <begin position="166"/>
        <end position="187"/>
    </location>
</feature>
<keyword evidence="2" id="KW-0813">Transport</keyword>
<dbReference type="InterPro" id="IPR018490">
    <property type="entry name" value="cNMP-bd_dom_sf"/>
</dbReference>
<comment type="subcellular location">
    <subcellularLocation>
        <location evidence="1">Membrane</location>
        <topology evidence="1">Multi-pass membrane protein</topology>
    </subcellularLocation>
</comment>
<dbReference type="Gene3D" id="1.10.287.630">
    <property type="entry name" value="Helix hairpin bin"/>
    <property type="match status" value="1"/>
</dbReference>
<evidence type="ECO:0000256" key="4">
    <source>
        <dbReference type="ARBA" id="ARBA00022989"/>
    </source>
</evidence>
<feature type="domain" description="Cyclic nucleotide-binding" evidence="11">
    <location>
        <begin position="451"/>
        <end position="554"/>
    </location>
</feature>
<keyword evidence="6 10" id="KW-0472">Membrane</keyword>
<proteinExistence type="predicted"/>
<dbReference type="EMBL" id="HBIU01014969">
    <property type="protein sequence ID" value="CAE0628286.1"/>
    <property type="molecule type" value="Transcribed_RNA"/>
</dbReference>
<reference evidence="12" key="1">
    <citation type="submission" date="2021-01" db="EMBL/GenBank/DDBJ databases">
        <authorList>
            <person name="Corre E."/>
            <person name="Pelletier E."/>
            <person name="Niang G."/>
            <person name="Scheremetjew M."/>
            <person name="Finn R."/>
            <person name="Kale V."/>
            <person name="Holt S."/>
            <person name="Cochrane G."/>
            <person name="Meng A."/>
            <person name="Brown T."/>
            <person name="Cohen L."/>
        </authorList>
    </citation>
    <scope>NUCLEOTIDE SEQUENCE</scope>
    <source>
        <strain evidence="12">CCMP3107</strain>
    </source>
</reference>
<evidence type="ECO:0000256" key="7">
    <source>
        <dbReference type="ARBA" id="ARBA00023286"/>
    </source>
</evidence>
<dbReference type="AlphaFoldDB" id="A0A7S3XPC3"/>
<dbReference type="PROSITE" id="PS00889">
    <property type="entry name" value="CNMP_BINDING_2"/>
    <property type="match status" value="1"/>
</dbReference>
<dbReference type="InterPro" id="IPR005821">
    <property type="entry name" value="Ion_trans_dom"/>
</dbReference>
<dbReference type="SMART" id="SM00100">
    <property type="entry name" value="cNMP"/>
    <property type="match status" value="1"/>
</dbReference>
<dbReference type="GO" id="GO:0044877">
    <property type="term" value="F:protein-containing complex binding"/>
    <property type="evidence" value="ECO:0007669"/>
    <property type="project" value="TreeGrafter"/>
</dbReference>
<feature type="transmembrane region" description="Helical" evidence="10">
    <location>
        <begin position="141"/>
        <end position="160"/>
    </location>
</feature>
<dbReference type="FunFam" id="1.10.287.630:FF:000001">
    <property type="entry name" value="Cyclic nucleotide-gated channel alpha 3"/>
    <property type="match status" value="1"/>
</dbReference>
<evidence type="ECO:0000256" key="5">
    <source>
        <dbReference type="ARBA" id="ARBA00023065"/>
    </source>
</evidence>
<organism evidence="12">
    <name type="scientific">Heterosigma akashiwo</name>
    <name type="common">Chromophytic alga</name>
    <name type="synonym">Heterosigma carterae</name>
    <dbReference type="NCBI Taxonomy" id="2829"/>
    <lineage>
        <taxon>Eukaryota</taxon>
        <taxon>Sar</taxon>
        <taxon>Stramenopiles</taxon>
        <taxon>Ochrophyta</taxon>
        <taxon>Raphidophyceae</taxon>
        <taxon>Chattonellales</taxon>
        <taxon>Chattonellaceae</taxon>
        <taxon>Heterosigma</taxon>
    </lineage>
</organism>
<evidence type="ECO:0000313" key="12">
    <source>
        <dbReference type="EMBL" id="CAE0628286.1"/>
    </source>
</evidence>
<feature type="region of interest" description="Disordered" evidence="9">
    <location>
        <begin position="51"/>
        <end position="102"/>
    </location>
</feature>
<evidence type="ECO:0000256" key="1">
    <source>
        <dbReference type="ARBA" id="ARBA00004141"/>
    </source>
</evidence>
<dbReference type="PROSITE" id="PS50042">
    <property type="entry name" value="CNMP_BINDING_3"/>
    <property type="match status" value="1"/>
</dbReference>
<dbReference type="InterPro" id="IPR000595">
    <property type="entry name" value="cNMP-bd_dom"/>
</dbReference>
<dbReference type="PRINTS" id="PR01463">
    <property type="entry name" value="EAGCHANLFMLY"/>
</dbReference>
<keyword evidence="3 10" id="KW-0812">Transmembrane</keyword>
<feature type="compositionally biased region" description="Basic residues" evidence="9">
    <location>
        <begin position="90"/>
        <end position="101"/>
    </location>
</feature>
<evidence type="ECO:0000259" key="11">
    <source>
        <dbReference type="PROSITE" id="PS50042"/>
    </source>
</evidence>
<accession>A0A7S3XPC3</accession>
<dbReference type="SUPFAM" id="SSF81324">
    <property type="entry name" value="Voltage-gated potassium channels"/>
    <property type="match status" value="1"/>
</dbReference>
<dbReference type="CDD" id="cd00038">
    <property type="entry name" value="CAP_ED"/>
    <property type="match status" value="1"/>
</dbReference>
<protein>
    <recommendedName>
        <fullName evidence="11">Cyclic nucleotide-binding domain-containing protein</fullName>
    </recommendedName>
</protein>
<keyword evidence="8" id="KW-0407">Ion channel</keyword>
<feature type="transmembrane region" description="Helical" evidence="10">
    <location>
        <begin position="280"/>
        <end position="300"/>
    </location>
</feature>
<dbReference type="Gene3D" id="1.10.287.70">
    <property type="match status" value="1"/>
</dbReference>
<dbReference type="InterPro" id="IPR018488">
    <property type="entry name" value="cNMP-bd_CS"/>
</dbReference>
<name>A0A7S3XPC3_HETAK</name>